<feature type="compositionally biased region" description="Low complexity" evidence="7">
    <location>
        <begin position="163"/>
        <end position="177"/>
    </location>
</feature>
<dbReference type="Gene3D" id="3.40.50.300">
    <property type="entry name" value="P-loop containing nucleotide triphosphate hydrolases"/>
    <property type="match status" value="1"/>
</dbReference>
<keyword evidence="3" id="KW-0547">Nucleotide-binding</keyword>
<dbReference type="SMART" id="SM00298">
    <property type="entry name" value="CHROMO"/>
    <property type="match status" value="2"/>
</dbReference>
<dbReference type="InterPro" id="IPR049730">
    <property type="entry name" value="SNF2/RAD54-like_C"/>
</dbReference>
<feature type="compositionally biased region" description="Acidic residues" evidence="7">
    <location>
        <begin position="4175"/>
        <end position="4186"/>
    </location>
</feature>
<feature type="region of interest" description="Disordered" evidence="7">
    <location>
        <begin position="2438"/>
        <end position="2467"/>
    </location>
</feature>
<feature type="compositionally biased region" description="Basic residues" evidence="7">
    <location>
        <begin position="1313"/>
        <end position="1322"/>
    </location>
</feature>
<dbReference type="GO" id="GO:0034728">
    <property type="term" value="P:nucleosome organization"/>
    <property type="evidence" value="ECO:0007669"/>
    <property type="project" value="UniProtKB-ARBA"/>
</dbReference>
<dbReference type="PROSITE" id="PS51192">
    <property type="entry name" value="HELICASE_ATP_BIND_1"/>
    <property type="match status" value="1"/>
</dbReference>
<gene>
    <name evidence="11" type="ORF">RDWZM_006143</name>
</gene>
<dbReference type="Pfam" id="PF00385">
    <property type="entry name" value="Chromo"/>
    <property type="match status" value="2"/>
</dbReference>
<dbReference type="InterPro" id="IPR000953">
    <property type="entry name" value="Chromo/chromo_shadow_dom"/>
</dbReference>
<feature type="region of interest" description="Disordered" evidence="7">
    <location>
        <begin position="3408"/>
        <end position="3434"/>
    </location>
</feature>
<evidence type="ECO:0000256" key="5">
    <source>
        <dbReference type="ARBA" id="ARBA00022840"/>
    </source>
</evidence>
<feature type="region of interest" description="Disordered" evidence="7">
    <location>
        <begin position="1086"/>
        <end position="1185"/>
    </location>
</feature>
<feature type="region of interest" description="Disordered" evidence="7">
    <location>
        <begin position="125"/>
        <end position="780"/>
    </location>
</feature>
<feature type="compositionally biased region" description="Low complexity" evidence="7">
    <location>
        <begin position="1125"/>
        <end position="1138"/>
    </location>
</feature>
<feature type="compositionally biased region" description="Polar residues" evidence="7">
    <location>
        <begin position="3693"/>
        <end position="3704"/>
    </location>
</feature>
<feature type="compositionally biased region" description="Polar residues" evidence="7">
    <location>
        <begin position="454"/>
        <end position="463"/>
    </location>
</feature>
<feature type="compositionally biased region" description="Polar residues" evidence="7">
    <location>
        <begin position="125"/>
        <end position="139"/>
    </location>
</feature>
<feature type="region of interest" description="Disordered" evidence="7">
    <location>
        <begin position="4094"/>
        <end position="4225"/>
    </location>
</feature>
<feature type="compositionally biased region" description="Polar residues" evidence="7">
    <location>
        <begin position="724"/>
        <end position="776"/>
    </location>
</feature>
<dbReference type="InterPro" id="IPR016197">
    <property type="entry name" value="Chromo-like_dom_sf"/>
</dbReference>
<feature type="compositionally biased region" description="Basic and acidic residues" evidence="7">
    <location>
        <begin position="3168"/>
        <end position="3177"/>
    </location>
</feature>
<dbReference type="Pfam" id="PF00271">
    <property type="entry name" value="Helicase_C"/>
    <property type="match status" value="1"/>
</dbReference>
<feature type="region of interest" description="Disordered" evidence="7">
    <location>
        <begin position="3757"/>
        <end position="3794"/>
    </location>
</feature>
<feature type="compositionally biased region" description="Low complexity" evidence="7">
    <location>
        <begin position="266"/>
        <end position="297"/>
    </location>
</feature>
<dbReference type="PANTHER" id="PTHR46850:SF1">
    <property type="entry name" value="CHROMODOMAIN-HELICASE-DNA-BINDING PROTEIN 9"/>
    <property type="match status" value="1"/>
</dbReference>
<feature type="compositionally biased region" description="Low complexity" evidence="7">
    <location>
        <begin position="1090"/>
        <end position="1108"/>
    </location>
</feature>
<dbReference type="SMART" id="SM00487">
    <property type="entry name" value="DEXDc"/>
    <property type="match status" value="1"/>
</dbReference>
<feature type="region of interest" description="Disordered" evidence="7">
    <location>
        <begin position="962"/>
        <end position="1011"/>
    </location>
</feature>
<feature type="compositionally biased region" description="Low complexity" evidence="7">
    <location>
        <begin position="640"/>
        <end position="659"/>
    </location>
</feature>
<dbReference type="Proteomes" id="UP001142055">
    <property type="component" value="Chromosome 2"/>
</dbReference>
<feature type="compositionally biased region" description="Basic and acidic residues" evidence="7">
    <location>
        <begin position="3071"/>
        <end position="3085"/>
    </location>
</feature>
<feature type="compositionally biased region" description="Polar residues" evidence="7">
    <location>
        <begin position="686"/>
        <end position="699"/>
    </location>
</feature>
<dbReference type="InterPro" id="IPR027417">
    <property type="entry name" value="P-loop_NTPase"/>
</dbReference>
<dbReference type="PROSITE" id="PS51194">
    <property type="entry name" value="HELICASE_CTER"/>
    <property type="match status" value="1"/>
</dbReference>
<keyword evidence="6" id="KW-0539">Nucleus</keyword>
<dbReference type="InterPro" id="IPR023780">
    <property type="entry name" value="Chromo_domain"/>
</dbReference>
<comment type="caution">
    <text evidence="11">The sequence shown here is derived from an EMBL/GenBank/DDBJ whole genome shotgun (WGS) entry which is preliminary data.</text>
</comment>
<feature type="compositionally biased region" description="Polar residues" evidence="7">
    <location>
        <begin position="661"/>
        <end position="678"/>
    </location>
</feature>
<feature type="compositionally biased region" description="Basic residues" evidence="7">
    <location>
        <begin position="1413"/>
        <end position="1427"/>
    </location>
</feature>
<feature type="compositionally biased region" description="Low complexity" evidence="7">
    <location>
        <begin position="1158"/>
        <end position="1173"/>
    </location>
</feature>
<dbReference type="EMBL" id="JAPWDV010000002">
    <property type="protein sequence ID" value="KAJ6220331.1"/>
    <property type="molecule type" value="Genomic_DNA"/>
</dbReference>
<feature type="compositionally biased region" description="Polar residues" evidence="7">
    <location>
        <begin position="3137"/>
        <end position="3163"/>
    </location>
</feature>
<feature type="region of interest" description="Disordered" evidence="7">
    <location>
        <begin position="1"/>
        <end position="111"/>
    </location>
</feature>
<evidence type="ECO:0000259" key="10">
    <source>
        <dbReference type="PROSITE" id="PS51194"/>
    </source>
</evidence>
<dbReference type="GO" id="GO:0005634">
    <property type="term" value="C:nucleus"/>
    <property type="evidence" value="ECO:0007669"/>
    <property type="project" value="UniProtKB-SubCell"/>
</dbReference>
<feature type="region of interest" description="Disordered" evidence="7">
    <location>
        <begin position="792"/>
        <end position="891"/>
    </location>
</feature>
<name>A0A9Q0RP26_BLOTA</name>
<feature type="compositionally biased region" description="Low complexity" evidence="7">
    <location>
        <begin position="477"/>
        <end position="519"/>
    </location>
</feature>
<feature type="compositionally biased region" description="Low complexity" evidence="7">
    <location>
        <begin position="3760"/>
        <end position="3775"/>
    </location>
</feature>
<feature type="compositionally biased region" description="Basic and acidic residues" evidence="7">
    <location>
        <begin position="3023"/>
        <end position="3063"/>
    </location>
</feature>
<accession>A0A9Q0RP26</accession>
<feature type="compositionally biased region" description="Low complexity" evidence="7">
    <location>
        <begin position="442"/>
        <end position="453"/>
    </location>
</feature>
<dbReference type="Gene3D" id="1.10.10.60">
    <property type="entry name" value="Homeodomain-like"/>
    <property type="match status" value="2"/>
</dbReference>
<feature type="region of interest" description="Disordered" evidence="7">
    <location>
        <begin position="2994"/>
        <end position="3090"/>
    </location>
</feature>
<feature type="compositionally biased region" description="Low complexity" evidence="7">
    <location>
        <begin position="526"/>
        <end position="565"/>
    </location>
</feature>
<dbReference type="SUPFAM" id="SSF52540">
    <property type="entry name" value="P-loop containing nucleoside triphosphate hydrolases"/>
    <property type="match status" value="2"/>
</dbReference>
<feature type="region of interest" description="Disordered" evidence="7">
    <location>
        <begin position="1276"/>
        <end position="1504"/>
    </location>
</feature>
<evidence type="ECO:0000256" key="2">
    <source>
        <dbReference type="ARBA" id="ARBA00022737"/>
    </source>
</evidence>
<dbReference type="CDD" id="cd17995">
    <property type="entry name" value="DEXHc_CHD6_7_8_9"/>
    <property type="match status" value="1"/>
</dbReference>
<dbReference type="CDD" id="cd18793">
    <property type="entry name" value="SF2_C_SNF"/>
    <property type="match status" value="1"/>
</dbReference>
<feature type="compositionally biased region" description="Polar residues" evidence="7">
    <location>
        <begin position="189"/>
        <end position="209"/>
    </location>
</feature>
<evidence type="ECO:0000259" key="8">
    <source>
        <dbReference type="PROSITE" id="PS50013"/>
    </source>
</evidence>
<feature type="region of interest" description="Disordered" evidence="7">
    <location>
        <begin position="3238"/>
        <end position="3285"/>
    </location>
</feature>
<feature type="region of interest" description="Disordered" evidence="7">
    <location>
        <begin position="3360"/>
        <end position="3394"/>
    </location>
</feature>
<proteinExistence type="predicted"/>
<feature type="compositionally biased region" description="Basic residues" evidence="7">
    <location>
        <begin position="1368"/>
        <end position="1379"/>
    </location>
</feature>
<dbReference type="CDD" id="cd18668">
    <property type="entry name" value="CD1_tandem_CHD5-9_like"/>
    <property type="match status" value="1"/>
</dbReference>
<dbReference type="PANTHER" id="PTHR46850">
    <property type="entry name" value="CHROMODOMAIN-HELICASE-DNA-BINDING PROTEIN 9"/>
    <property type="match status" value="1"/>
</dbReference>
<feature type="compositionally biased region" description="Basic and acidic residues" evidence="7">
    <location>
        <begin position="700"/>
        <end position="713"/>
    </location>
</feature>
<dbReference type="FunFam" id="3.40.50.300:FF:000015">
    <property type="entry name" value="chromodomain-helicase-DNA-binding protein 9 isoform X1"/>
    <property type="match status" value="1"/>
</dbReference>
<feature type="compositionally biased region" description="Basic and acidic residues" evidence="7">
    <location>
        <begin position="1677"/>
        <end position="1700"/>
    </location>
</feature>
<feature type="compositionally biased region" description="Low complexity" evidence="7">
    <location>
        <begin position="4094"/>
        <end position="4153"/>
    </location>
</feature>
<evidence type="ECO:0000256" key="6">
    <source>
        <dbReference type="ARBA" id="ARBA00023242"/>
    </source>
</evidence>
<feature type="domain" description="Chromo" evidence="8">
    <location>
        <begin position="1512"/>
        <end position="1590"/>
    </location>
</feature>
<dbReference type="GO" id="GO:0000791">
    <property type="term" value="C:euchromatin"/>
    <property type="evidence" value="ECO:0007669"/>
    <property type="project" value="UniProtKB-ARBA"/>
</dbReference>
<dbReference type="OMA" id="DYNLMND"/>
<dbReference type="Pfam" id="PF00176">
    <property type="entry name" value="SNF2-rel_dom"/>
    <property type="match status" value="1"/>
</dbReference>
<dbReference type="InterPro" id="IPR051493">
    <property type="entry name" value="CHD"/>
</dbReference>
<dbReference type="InterPro" id="IPR000330">
    <property type="entry name" value="SNF2_N"/>
</dbReference>
<keyword evidence="5" id="KW-0067">ATP-binding</keyword>
<dbReference type="Pfam" id="PF23078">
    <property type="entry name" value="HTH_CHD6-9"/>
    <property type="match status" value="1"/>
</dbReference>
<feature type="region of interest" description="Disordered" evidence="7">
    <location>
        <begin position="3664"/>
        <end position="3708"/>
    </location>
</feature>
<sequence length="4225" mass="464220">MADYQLLGDTFGYHPGYPPNPSQQNAALGASQTGAGQPGLGMLPGTAAPGQQPYHSLQAPRPGYSQGDPLMSHKLHSAYPGYPGAGPPGSSPSLRSQYSQNYMPHSSMDSYSSLSMGQSHLAGATQSLGPAYGQHQNLMGQYPGQRMHAPSPLHATPRHPSMPSQYGSAYGSASSQPTSAYHSGGTGDLWSSGQSMSHLQQPPFSTFPQTATSSASSVSGGSVGGTSLHSSRSSQFSTGADYGSNASNPYFSNHLSTDSSYPPGYPTVSQPQSQSQQSTSSRSSSVSSSRGQQYSSQLTQYGSSTPSSTISAQNNQQQQQSGTNPASSSNSNSRFSHYSSYPQSMPFDPSAQARLSPYPTAAPTTGSQTPNSPQYRSSAGYPPSGSTSGSQMPVLSPRRPTATPPAGSPMPPTSHTPGPPSVGSNSTQSSTQGSAFSIATPSSGHHLSNSGSSATPSSLQQLEQMVMPHLGSGGGSSSNSSTTNNSKSLATSSSSASSTFFPSNASSSPISPQSQSQQSKLFPHFAGSSPSAQSSQYQPYHPYSQGQSGQWPSSSSGGPMSTSTSHPNTHPLKPGAMIPPSSLHGAPQQHLSSPSTNTSTKSHPTTDSSSLHQPYANTYGGGSSKSSNEPDGGDFSQPFSSTNSHQTSSVSPSASIPVSHTLPQGSYSNNHTNSSMSSGPGLGSYDTLSNSKQQSSLKNDTQHFDSKNSRSGHESLTGELNPMTVPSSQMTSLNSNSYHSMMQQPYSSQPLSAYPSQSRFDHPMSSQYGMSTEMTNSSYDHDSSMMYDPYNIDNSLGIGPPHQSMSEYREAQANLQQSGADFAQTDPYAANFDDYETTSKRKGKGRPKKEASTAPKKERKPRAPRPPSTRGTGRGRGRGAKNAAERLPIPGMMPEFGDPSSQYGVPPLGHPTNDSLDMYGNNVDMYSGQMGANKISVGSANQMSVEPNMMNSVTNNLNSSVLSQQPPSSDMIPSYGPPPTQPSVPMIPSGPNQLHNSLPQSMAPPQSTPVSALSPPFEPMVVNPPIADTSYTNFTTIDSMATSVEPPTSLQPSNVSICDKDLSNENKNITVPPPFSMVDDRFLSGPTQPSNIMATTNTTNNSNIDTTNHVPVKTDSPIVPNQMPTNTVPSVSDDVVTTDVDKMSFNSTMDTSCAPLGPQSGQHQPQPQQQQQQQPPPTPMQPLVTDSIAPYTTSSISKPISDTPMMESNELIDKSNSTNYDINLNIPVVPSQTPHIGGPMLPMSTMGNVPEFHNSYGYPEDPNQIPPMHGFVASTPIVEGKTKKPKKRKSKKGEQTIDDDSAIKDDSPLVEKPKKKRTKKPKVVIEEPSISMDNSAMFSSIDMDDKTQLSCTLDASSTIMSETETPKAKPKSKKKPKRSVKSETVESESIVGDESVDLNGIETSIEIAEEKPKKPKLKNKSPKKKMPKLALKLKQNKKKRRGFGSPDNSDLEKTPPPSPLPDDESAIHKRRSARNTKRQRYNDDIDLELSDDSSKNKDDSQVVNVQLTEDTMVVEKILSTRMAKRELELEPNEQKEGENGVDQPVFVDVEEFYVKYKNLSYLHCDWKTEDELEKGDRRISQKIKRYRQKKDVNVFDFLDEEPFNPDYVEVDRVLDVNEIEEVIIEEEEEQIPPPPPPTIKAESITTDNVESKNETKSEQIDELKSDSINDDQTNLKPETDEKDIIEKIDDNVEEKTDKENINGTDTDNDKATLDDSNKTESNNETKIEEENIEPKTEEKVESKKELDSTDIEKPKKTRIVRHFLVKWRGLSYEESTWELEDDIDPAKIQQFWKFRDPPPKSEWKIKKRPKAAEWKKLSQSRLYKNGNSLREYQLEGVNWLNFCWHNGQNCILADEMGLGKTIQSITFVQEMVSYGIPYPYLIIVPLSTIGNWQREFETWTDLNVVTYHGSSPSRNMLQEYELYYKNEKNERIPNVYKFQVMITTFEVILTDCVELSTFKWVACIIDEAHRLKNRNCKLLEGLRMLNIDHRVLLTGTPLQNNVEELFSLLNFLEPSQFTSNENFLAEFGDLKTEAQVDKLKAILKPMMLRRLKEDVEKSLAPKEETIIEVELTNVQKKYYRAILERNFQFLSKGGTYANMPNLMNTVMELRKCCIHPFLINGAEEQILHEFRQQQHEEATLNAIIQSSGKLVLIDKLLPRLKENGHRVLIFSQMVRCLDILEDYLCQKRYPYERIDGRVRGNLRQAAIDRYSKPDSDRFVFLLCTRAGGLGINLTAADTVIIFDSDWNPQNDLQAQARCHRIGQKKSVKVYRLICRNTYEREMFDRASLKLGLDKAVLQSINAQKAAIDGQMSKKEIEDLLRKGAYGALMDDDNAGDKFCEEDIDMILQRRTTKIVIESEGKGGSFSKASFATSDNRTDIEIDDPNFWEKWAKKANFDIDELKNRNELIVQEPRRRTQTKRFGADDAVMEISDLDTSTDEEEAISMRTRGSRNRPLKKRRKGRNYDPEHDEDYAQEIGFGWNRSEFFRVEKGLLTYGWDRWDECLRMANFKRALAEHDVEDISRIILLFALQNYKGDEKVKAFILDLITPPSERNTNPEMEGLKALIEQPFVDDGKCPMGSRCKKNKLPVKSVGEELETLDWAKNEKYNPEIHLTEDYRKHLLRHANKILLRVRLLAYIKNDIIGDLHDKVFSLAHVREIPIPYSQPDTDPPTTWWDEEADKSLLIGVYKHGYDRYNLMRHDQSLCFFSRCGPPDGAALLAELSSECDDGKTLDEDEPIHRQLLLHHWLKLTKEEARIAQKARHQQRIERIEKFEAVMRAKELKKREQAQKKWSRREESDFYRVVSSYGIEYNRATDAFDWGRFRMFAKLDRKMDDTLTEYFRAFYAMCKKVVGRQLTEEDENLPISVDPITEEKANRVLARIDLLSKVREEIYNPELDEKLKICQPQLDLPDWWICGKHDKDLLFGAAKYGLTRLDYNLMNDPDLSFIEIVRNYESQINAQEEKKPVVDAIETEVKSLLNSMLDQVVNMIPLSNETTDEEKVTEGDATKEPINVKNEVDDSDIDMKSKDSIKEETKTSSESEGASDNKDNIKKESVVENEENKPSVNESLNESKDANHRPTEIDHTCNQAPVQPKVQLKWPRDRVLQIRLENICLALEKNEWPTFRGMNALCMPHSTTPSVATADSSPRPSTPCSLSSASQEATPHPTPDHTPRRESQSPFTGGEYYYSNNASQSINTNMINYENESNRRRRRRRKRFEMENDRNNKLHSLLNVQFEQPSVSHKQSNSGNHNSANINLNSNNSGLGNTNNNNNTNNNANSNKMQSPLSNAALSSLASQLFKNSKGQPNSLLNNIPSQFLTPLLGSLPFNLRSLRDDIFSDEKTSLLLSNSLAAAAAASAKSNISTSKSSNADSKNNLQSGPPPAHQSSSTRNALPLGTLDLTSKFKNASSSAAMEKPATQSSRSNQPYPAHKPMKNMGLEKADVLDLSAVNSKHDPKSAMSNLLSQSLQKSMDMKTSAFLAQANNFPNLSGSGGSGKKKQNKRLGIDALALNLQAKKIMEEVKQVDPVPSTTSKSQPKAPKTFNEKELLAALSNLGEKRTGNMFEEFSKHPSLQSMKGKVASSLSGWNASNVSSMMKKPNDPKSQMSLFESLKLFSGKSNKDSANLLQKNMKTLLEEHPELLASSSSLSSLLSSQMLGQASGLGSLGSTGNVSNPTNIDEKMKSTRSKRTRSQFETQGGTSTEEPLSKRQMMNMASKNPYGIDPKNPNFKYLSSLLDGKTDVEAKIKNFINLEKSGSFKTPVSNVPSNTSSSIRTRTSDKRQSSSTSSSSSSSNFANLNASNLLNNLSLAAAAASTGGGSASSKQQQQTAASLLNYANAFNTASSKSGSSNFSNTASQFSNFGFNPSMIANNFPSMKMFLDAAAAAAAAASSVSKSSSSSSNTTSTTSSSNTSSNTTSTTTSSTLSSFANLLGGMNNMTNPLLNFSNFANLGALSQSGNKKDGSSSGVDLAALFASNLSSASNIGNDDKSKGNKSSSSSSMTNTSSSSSKNKTGLNPSAAAAAAAAASMLGSSGLGSSALPFLYSNPNFSMSGLNALYNPLNLGNFGLTSPFLNNPNLMNGLGNFSNVFTSTTPTISSTSTSSNSSKTKTTNNKSSTKVTPSKSSTGSSSTAPSGLSLASGMLSSSATTAGTGNNPSTSAIDSDDESLKSLMGHDDEDDLNGEFESSEPVQESKGRKSKSSSSSHKQHSSTPVKEGKSKRSTTSK</sequence>
<evidence type="ECO:0000256" key="1">
    <source>
        <dbReference type="ARBA" id="ARBA00004123"/>
    </source>
</evidence>
<feature type="compositionally biased region" description="Basic and acidic residues" evidence="7">
    <location>
        <begin position="1301"/>
        <end position="1312"/>
    </location>
</feature>
<feature type="compositionally biased region" description="Polar residues" evidence="7">
    <location>
        <begin position="228"/>
        <end position="260"/>
    </location>
</feature>
<feature type="compositionally biased region" description="Low complexity" evidence="7">
    <location>
        <begin position="3993"/>
        <end position="4015"/>
    </location>
</feature>
<dbReference type="InterPro" id="IPR038718">
    <property type="entry name" value="SNF2-like_sf"/>
</dbReference>
<dbReference type="GO" id="GO:0005524">
    <property type="term" value="F:ATP binding"/>
    <property type="evidence" value="ECO:0007669"/>
    <property type="project" value="UniProtKB-KW"/>
</dbReference>
<feature type="domain" description="Helicase ATP-binding" evidence="9">
    <location>
        <begin position="1841"/>
        <end position="2015"/>
    </location>
</feature>
<dbReference type="PROSITE" id="PS50013">
    <property type="entry name" value="CHROMO_2"/>
    <property type="match status" value="2"/>
</dbReference>
<dbReference type="InterPro" id="IPR001650">
    <property type="entry name" value="Helicase_C-like"/>
</dbReference>
<organism evidence="11 12">
    <name type="scientific">Blomia tropicalis</name>
    <name type="common">Mite</name>
    <dbReference type="NCBI Taxonomy" id="40697"/>
    <lineage>
        <taxon>Eukaryota</taxon>
        <taxon>Metazoa</taxon>
        <taxon>Ecdysozoa</taxon>
        <taxon>Arthropoda</taxon>
        <taxon>Chelicerata</taxon>
        <taxon>Arachnida</taxon>
        <taxon>Acari</taxon>
        <taxon>Acariformes</taxon>
        <taxon>Sarcoptiformes</taxon>
        <taxon>Astigmata</taxon>
        <taxon>Glycyphagoidea</taxon>
        <taxon>Echimyopodidae</taxon>
        <taxon>Blomia</taxon>
    </lineage>
</organism>
<evidence type="ECO:0008006" key="13">
    <source>
        <dbReference type="Google" id="ProtNLM"/>
    </source>
</evidence>
<protein>
    <recommendedName>
        <fullName evidence="13">Chromodomain-helicase-DNA-binding protein 7</fullName>
    </recommendedName>
</protein>
<dbReference type="Gene3D" id="2.40.50.40">
    <property type="match status" value="2"/>
</dbReference>
<evidence type="ECO:0000256" key="7">
    <source>
        <dbReference type="SAM" id="MobiDB-lite"/>
    </source>
</evidence>
<feature type="region of interest" description="Disordered" evidence="7">
    <location>
        <begin position="3137"/>
        <end position="3213"/>
    </location>
</feature>
<feature type="domain" description="Chromo" evidence="8">
    <location>
        <begin position="1749"/>
        <end position="1794"/>
    </location>
</feature>
<feature type="compositionally biased region" description="Low complexity" evidence="7">
    <location>
        <begin position="3360"/>
        <end position="3377"/>
    </location>
</feature>
<feature type="compositionally biased region" description="Polar residues" evidence="7">
    <location>
        <begin position="3188"/>
        <end position="3201"/>
    </location>
</feature>
<reference evidence="11" key="1">
    <citation type="submission" date="2022-12" db="EMBL/GenBank/DDBJ databases">
        <title>Genome assemblies of Blomia tropicalis.</title>
        <authorList>
            <person name="Cui Y."/>
        </authorList>
    </citation>
    <scope>NUCLEOTIDE SEQUENCE</scope>
    <source>
        <tissue evidence="11">Adult mites</tissue>
    </source>
</reference>
<feature type="compositionally biased region" description="Low complexity" evidence="7">
    <location>
        <begin position="3246"/>
        <end position="3285"/>
    </location>
</feature>
<feature type="region of interest" description="Disordered" evidence="7">
    <location>
        <begin position="1624"/>
        <end position="1746"/>
    </location>
</feature>
<feature type="compositionally biased region" description="Low complexity" evidence="7">
    <location>
        <begin position="210"/>
        <end position="220"/>
    </location>
</feature>
<feature type="compositionally biased region" description="Low complexity" evidence="7">
    <location>
        <begin position="421"/>
        <end position="434"/>
    </location>
</feature>
<dbReference type="FunFam" id="3.40.50.10810:FF:000003">
    <property type="entry name" value="chromodomain-helicase-DNA-binding protein 8 isoform X4"/>
    <property type="match status" value="1"/>
</dbReference>
<feature type="compositionally biased region" description="Basic and acidic residues" evidence="7">
    <location>
        <begin position="2999"/>
        <end position="3009"/>
    </location>
</feature>
<dbReference type="InterPro" id="IPR056342">
    <property type="entry name" value="HTH_CHD6-9"/>
</dbReference>
<feature type="compositionally biased region" description="Polar residues" evidence="7">
    <location>
        <begin position="1348"/>
        <end position="1361"/>
    </location>
</feature>
<feature type="compositionally biased region" description="Polar residues" evidence="7">
    <location>
        <begin position="589"/>
        <end position="616"/>
    </location>
</feature>
<feature type="compositionally biased region" description="Basic and acidic residues" evidence="7">
    <location>
        <begin position="1649"/>
        <end position="1667"/>
    </location>
</feature>
<keyword evidence="12" id="KW-1185">Reference proteome</keyword>
<keyword evidence="2" id="KW-0677">Repeat</keyword>
<dbReference type="SMART" id="SM00490">
    <property type="entry name" value="HELICc"/>
    <property type="match status" value="1"/>
</dbReference>
<dbReference type="GO" id="GO:0016887">
    <property type="term" value="F:ATP hydrolysis activity"/>
    <property type="evidence" value="ECO:0007669"/>
    <property type="project" value="UniProtKB-ARBA"/>
</dbReference>
<feature type="compositionally biased region" description="Polar residues" evidence="7">
    <location>
        <begin position="3408"/>
        <end position="3427"/>
    </location>
</feature>
<evidence type="ECO:0000256" key="4">
    <source>
        <dbReference type="ARBA" id="ARBA00022801"/>
    </source>
</evidence>
<feature type="region of interest" description="Disordered" evidence="7">
    <location>
        <begin position="3895"/>
        <end position="3922"/>
    </location>
</feature>
<feature type="compositionally biased region" description="Polar residues" evidence="7">
    <location>
        <begin position="384"/>
        <end position="393"/>
    </location>
</feature>
<feature type="compositionally biased region" description="Basic residues" evidence="7">
    <location>
        <begin position="1468"/>
        <end position="1479"/>
    </location>
</feature>
<dbReference type="InterPro" id="IPR014001">
    <property type="entry name" value="Helicase_ATP-bd"/>
</dbReference>
<evidence type="ECO:0000313" key="12">
    <source>
        <dbReference type="Proteomes" id="UP001142055"/>
    </source>
</evidence>
<feature type="compositionally biased region" description="Polar residues" evidence="7">
    <location>
        <begin position="990"/>
        <end position="1011"/>
    </location>
</feature>
<feature type="compositionally biased region" description="Polar residues" evidence="7">
    <location>
        <begin position="298"/>
        <end position="312"/>
    </location>
</feature>
<keyword evidence="4" id="KW-0378">Hydrolase</keyword>
<feature type="compositionally biased region" description="Polar residues" evidence="7">
    <location>
        <begin position="362"/>
        <end position="377"/>
    </location>
</feature>
<feature type="compositionally biased region" description="Polar residues" evidence="7">
    <location>
        <begin position="22"/>
        <end position="35"/>
    </location>
</feature>
<dbReference type="GO" id="GO:0140658">
    <property type="term" value="F:ATP-dependent chromatin remodeler activity"/>
    <property type="evidence" value="ECO:0007669"/>
    <property type="project" value="UniProtKB-ARBA"/>
</dbReference>
<feature type="domain" description="Helicase C-terminal" evidence="10">
    <location>
        <begin position="2152"/>
        <end position="2308"/>
    </location>
</feature>
<feature type="compositionally biased region" description="Basic and acidic residues" evidence="7">
    <location>
        <begin position="1707"/>
        <end position="1746"/>
    </location>
</feature>
<feature type="compositionally biased region" description="Low complexity" evidence="7">
    <location>
        <begin position="313"/>
        <end position="340"/>
    </location>
</feature>
<evidence type="ECO:0000256" key="3">
    <source>
        <dbReference type="ARBA" id="ARBA00022741"/>
    </source>
</evidence>
<feature type="compositionally biased region" description="Pro residues" evidence="7">
    <location>
        <begin position="402"/>
        <end position="420"/>
    </location>
</feature>
<dbReference type="Gene3D" id="3.40.50.10810">
    <property type="entry name" value="Tandem AAA-ATPase domain"/>
    <property type="match status" value="1"/>
</dbReference>
<evidence type="ECO:0000313" key="11">
    <source>
        <dbReference type="EMBL" id="KAJ6220331.1"/>
    </source>
</evidence>
<feature type="compositionally biased region" description="Basic residues" evidence="7">
    <location>
        <begin position="2448"/>
        <end position="2461"/>
    </location>
</feature>
<feature type="compositionally biased region" description="Low complexity" evidence="7">
    <location>
        <begin position="3783"/>
        <end position="3794"/>
    </location>
</feature>
<evidence type="ECO:0000259" key="9">
    <source>
        <dbReference type="PROSITE" id="PS51192"/>
    </source>
</evidence>
<comment type="subcellular location">
    <subcellularLocation>
        <location evidence="1">Nucleus</location>
    </subcellularLocation>
</comment>
<feature type="region of interest" description="Disordered" evidence="7">
    <location>
        <begin position="3984"/>
        <end position="4015"/>
    </location>
</feature>
<dbReference type="SUPFAM" id="SSF54160">
    <property type="entry name" value="Chromo domain-like"/>
    <property type="match status" value="2"/>
</dbReference>